<evidence type="ECO:0000313" key="1">
    <source>
        <dbReference type="EMBL" id="KAH0560747.1"/>
    </source>
</evidence>
<sequence>MIHLSTLGQRDQGKDSSLEINPLASVVDQRPVDQQLRFSFLVNSRTKCTYEKFMAVLNADSFFVLVVVENSIDSGNWFDSGLQIILYAYAIAFIGSKTQITAAIIAASTNWKLGNKILVQHVCWRYCVLPGVSSCGFNLVDCQLLVLSSNAISNHVLRPMPVKPFSDYSPCTLLLRLTLSLCLHY</sequence>
<name>A0AAV7IVJ4_COTGL</name>
<dbReference type="EMBL" id="JAHXZJ010000374">
    <property type="protein sequence ID" value="KAH0560747.1"/>
    <property type="molecule type" value="Genomic_DNA"/>
</dbReference>
<dbReference type="AlphaFoldDB" id="A0AAV7IVJ4"/>
<proteinExistence type="predicted"/>
<accession>A0AAV7IVJ4</accession>
<dbReference type="Proteomes" id="UP000826195">
    <property type="component" value="Unassembled WGS sequence"/>
</dbReference>
<gene>
    <name evidence="1" type="ORF">KQX54_007980</name>
</gene>
<protein>
    <submittedName>
        <fullName evidence="1">Uncharacterized protein</fullName>
    </submittedName>
</protein>
<comment type="caution">
    <text evidence="1">The sequence shown here is derived from an EMBL/GenBank/DDBJ whole genome shotgun (WGS) entry which is preliminary data.</text>
</comment>
<keyword evidence="2" id="KW-1185">Reference proteome</keyword>
<organism evidence="1 2">
    <name type="scientific">Cotesia glomerata</name>
    <name type="common">Lepidopteran parasitic wasp</name>
    <name type="synonym">Apanteles glomeratus</name>
    <dbReference type="NCBI Taxonomy" id="32391"/>
    <lineage>
        <taxon>Eukaryota</taxon>
        <taxon>Metazoa</taxon>
        <taxon>Ecdysozoa</taxon>
        <taxon>Arthropoda</taxon>
        <taxon>Hexapoda</taxon>
        <taxon>Insecta</taxon>
        <taxon>Pterygota</taxon>
        <taxon>Neoptera</taxon>
        <taxon>Endopterygota</taxon>
        <taxon>Hymenoptera</taxon>
        <taxon>Apocrita</taxon>
        <taxon>Ichneumonoidea</taxon>
        <taxon>Braconidae</taxon>
        <taxon>Microgastrinae</taxon>
        <taxon>Cotesia</taxon>
    </lineage>
</organism>
<evidence type="ECO:0000313" key="2">
    <source>
        <dbReference type="Proteomes" id="UP000826195"/>
    </source>
</evidence>
<reference evidence="1 2" key="1">
    <citation type="journal article" date="2021" name="J. Hered.">
        <title>A chromosome-level genome assembly of the parasitoid wasp, Cotesia glomerata (Hymenoptera: Braconidae).</title>
        <authorList>
            <person name="Pinto B.J."/>
            <person name="Weis J.J."/>
            <person name="Gamble T."/>
            <person name="Ode P.J."/>
            <person name="Paul R."/>
            <person name="Zaspel J.M."/>
        </authorList>
    </citation>
    <scope>NUCLEOTIDE SEQUENCE [LARGE SCALE GENOMIC DNA]</scope>
    <source>
        <strain evidence="1">CgM1</strain>
    </source>
</reference>